<keyword evidence="5" id="KW-0813">Transport</keyword>
<evidence type="ECO:0000256" key="5">
    <source>
        <dbReference type="RuleBase" id="RU369013"/>
    </source>
</evidence>
<dbReference type="GO" id="GO:0000139">
    <property type="term" value="C:Golgi membrane"/>
    <property type="evidence" value="ECO:0007669"/>
    <property type="project" value="UniProtKB-SubCell"/>
</dbReference>
<evidence type="ECO:0000313" key="8">
    <source>
        <dbReference type="EMBL" id="ODV63456.1"/>
    </source>
</evidence>
<dbReference type="EMBL" id="KV454475">
    <property type="protein sequence ID" value="ODV63456.1"/>
    <property type="molecule type" value="Genomic_DNA"/>
</dbReference>
<dbReference type="InterPro" id="IPR012936">
    <property type="entry name" value="Erv_C"/>
</dbReference>
<dbReference type="InterPro" id="IPR039542">
    <property type="entry name" value="Erv_N"/>
</dbReference>
<dbReference type="Proteomes" id="UP000095038">
    <property type="component" value="Unassembled WGS sequence"/>
</dbReference>
<protein>
    <recommendedName>
        <fullName evidence="5">Endoplasmic reticulum-Golgi intermediate compartment protein</fullName>
    </recommendedName>
</protein>
<accession>A0A1D2VPD0</accession>
<dbReference type="InterPro" id="IPR045888">
    <property type="entry name" value="Erv"/>
</dbReference>
<sequence length="354" mass="40831">MDEKLQAFNDRVRGLRAFDAFPKLAPSNTVRSTRGGYSTIFLMVGIFFLVWIEIGGWIDGEIDHQFFVNDQVGKNLQINMDIVVAMPCNFINTNVLDITSDRLLATDYLTYQGINFFIPENYLVNIPGQPIKTPEIDEIMRESLLAEFRELNNDKNSGAPACHIFGSIPVNRVSGDFHITAKGVGYLDRSSVPIASLNFTHVISEFSFGEFYPYLTNPLDFTAKVTKEQKQSYQYYMSVVPTTYKKLGVELQTYQYSLTEQDKLFKDLRLNHIPGIFFKYDFEPISLLIQEKRISFIRFMTRLITICGGIMISFQWFYKSFDQILIFLFGKKFAQRGQEKPKTLLDQDIKTNIE</sequence>
<dbReference type="InParanoid" id="A0A1D2VPD0"/>
<feature type="domain" description="Endoplasmic reticulum vesicle transporter N-terminal" evidence="7">
    <location>
        <begin position="15"/>
        <end position="102"/>
    </location>
</feature>
<keyword evidence="3 5" id="KW-1133">Transmembrane helix</keyword>
<dbReference type="RefSeq" id="XP_020049763.1">
    <property type="nucleotide sequence ID" value="XM_020195185.1"/>
</dbReference>
<dbReference type="GO" id="GO:0033116">
    <property type="term" value="C:endoplasmic reticulum-Golgi intermediate compartment membrane"/>
    <property type="evidence" value="ECO:0007669"/>
    <property type="project" value="UniProtKB-SubCell"/>
</dbReference>
<dbReference type="GO" id="GO:0005789">
    <property type="term" value="C:endoplasmic reticulum membrane"/>
    <property type="evidence" value="ECO:0007669"/>
    <property type="project" value="UniProtKB-SubCell"/>
</dbReference>
<dbReference type="Pfam" id="PF07970">
    <property type="entry name" value="COPIIcoated_ERV"/>
    <property type="match status" value="1"/>
</dbReference>
<dbReference type="GO" id="GO:0006888">
    <property type="term" value="P:endoplasmic reticulum to Golgi vesicle-mediated transport"/>
    <property type="evidence" value="ECO:0007669"/>
    <property type="project" value="UniProtKB-UniRule"/>
</dbReference>
<comment type="function">
    <text evidence="5">Plays a role in transport between endoplasmic reticulum and Golgi.</text>
</comment>
<dbReference type="STRING" id="1344418.A0A1D2VPD0"/>
<comment type="caution">
    <text evidence="5">Lacks conserved residue(s) required for the propagation of feature annotation.</text>
</comment>
<evidence type="ECO:0000256" key="3">
    <source>
        <dbReference type="ARBA" id="ARBA00022989"/>
    </source>
</evidence>
<gene>
    <name evidence="8" type="ORF">ASCRUDRAFT_95550</name>
</gene>
<dbReference type="GO" id="GO:0042802">
    <property type="term" value="F:identical protein binding"/>
    <property type="evidence" value="ECO:0007669"/>
    <property type="project" value="EnsemblFungi"/>
</dbReference>
<dbReference type="GeneID" id="30968821"/>
<evidence type="ECO:0000256" key="2">
    <source>
        <dbReference type="ARBA" id="ARBA00022692"/>
    </source>
</evidence>
<dbReference type="FunCoup" id="A0A1D2VPD0">
    <property type="interactions" value="359"/>
</dbReference>
<feature type="domain" description="Endoplasmic reticulum vesicle transporter C-terminal" evidence="6">
    <location>
        <begin position="157"/>
        <end position="313"/>
    </location>
</feature>
<dbReference type="PANTHER" id="PTHR10984:SF81">
    <property type="entry name" value="ER-DERIVED VESICLES PROTEIN ERV41"/>
    <property type="match status" value="1"/>
</dbReference>
<comment type="subcellular location">
    <subcellularLocation>
        <location evidence="5">Endoplasmic reticulum membrane</location>
        <topology evidence="5">Multi-pass membrane protein</topology>
    </subcellularLocation>
    <subcellularLocation>
        <location evidence="5">Endoplasmic reticulum-Golgi intermediate compartment membrane</location>
        <topology evidence="5">Multi-pass membrane protein</topology>
    </subcellularLocation>
    <subcellularLocation>
        <location evidence="5">Golgi apparatus membrane</location>
        <topology evidence="5">Multi-pass membrane protein</topology>
    </subcellularLocation>
    <subcellularLocation>
        <location evidence="1">Membrane</location>
    </subcellularLocation>
</comment>
<name>A0A1D2VPD0_9ASCO</name>
<evidence type="ECO:0000259" key="6">
    <source>
        <dbReference type="Pfam" id="PF07970"/>
    </source>
</evidence>
<evidence type="ECO:0000256" key="4">
    <source>
        <dbReference type="ARBA" id="ARBA00023136"/>
    </source>
</evidence>
<evidence type="ECO:0000259" key="7">
    <source>
        <dbReference type="Pfam" id="PF13850"/>
    </source>
</evidence>
<dbReference type="GO" id="GO:0030134">
    <property type="term" value="C:COPII-coated ER to Golgi transport vesicle"/>
    <property type="evidence" value="ECO:0007669"/>
    <property type="project" value="EnsemblFungi"/>
</dbReference>
<evidence type="ECO:0000313" key="9">
    <source>
        <dbReference type="Proteomes" id="UP000095038"/>
    </source>
</evidence>
<dbReference type="AlphaFoldDB" id="A0A1D2VPD0"/>
<keyword evidence="5" id="KW-0333">Golgi apparatus</keyword>
<dbReference type="PANTHER" id="PTHR10984">
    <property type="entry name" value="ENDOPLASMIC RETICULUM-GOLGI INTERMEDIATE COMPARTMENT PROTEIN"/>
    <property type="match status" value="1"/>
</dbReference>
<keyword evidence="4 5" id="KW-0472">Membrane</keyword>
<evidence type="ECO:0000256" key="1">
    <source>
        <dbReference type="ARBA" id="ARBA00004370"/>
    </source>
</evidence>
<keyword evidence="2 5" id="KW-0812">Transmembrane</keyword>
<comment type="similarity">
    <text evidence="5">Belongs to the ERGIC family.</text>
</comment>
<reference evidence="9" key="1">
    <citation type="submission" date="2016-05" db="EMBL/GenBank/DDBJ databases">
        <title>Comparative genomics of biotechnologically important yeasts.</title>
        <authorList>
            <consortium name="DOE Joint Genome Institute"/>
            <person name="Riley R."/>
            <person name="Haridas S."/>
            <person name="Wolfe K.H."/>
            <person name="Lopes M.R."/>
            <person name="Hittinger C.T."/>
            <person name="Goker M."/>
            <person name="Salamov A."/>
            <person name="Wisecaver J."/>
            <person name="Long T.M."/>
            <person name="Aerts A.L."/>
            <person name="Barry K."/>
            <person name="Choi C."/>
            <person name="Clum A."/>
            <person name="Coughlan A.Y."/>
            <person name="Deshpande S."/>
            <person name="Douglass A.P."/>
            <person name="Hanson S.J."/>
            <person name="Klenk H.-P."/>
            <person name="Labutti K."/>
            <person name="Lapidus A."/>
            <person name="Lindquist E."/>
            <person name="Lipzen A."/>
            <person name="Meier-Kolthoff J.P."/>
            <person name="Ohm R.A."/>
            <person name="Otillar R.P."/>
            <person name="Pangilinan J."/>
            <person name="Peng Y."/>
            <person name="Rokas A."/>
            <person name="Rosa C.A."/>
            <person name="Scheuner C."/>
            <person name="Sibirny A.A."/>
            <person name="Slot J.C."/>
            <person name="Stielow J.B."/>
            <person name="Sun H."/>
            <person name="Kurtzman C.P."/>
            <person name="Blackwell M."/>
            <person name="Grigoriev I.V."/>
            <person name="Jeffries T.W."/>
        </authorList>
    </citation>
    <scope>NUCLEOTIDE SEQUENCE [LARGE SCALE GENOMIC DNA]</scope>
    <source>
        <strain evidence="9">DSM 1968</strain>
    </source>
</reference>
<feature type="transmembrane region" description="Helical" evidence="5">
    <location>
        <begin position="36"/>
        <end position="58"/>
    </location>
</feature>
<dbReference type="GO" id="GO:0061852">
    <property type="term" value="C:retrograde transporter complex, Golgi to ER"/>
    <property type="evidence" value="ECO:0007669"/>
    <property type="project" value="EnsemblFungi"/>
</dbReference>
<keyword evidence="5" id="KW-0931">ER-Golgi transport</keyword>
<dbReference type="GO" id="GO:0006890">
    <property type="term" value="P:retrograde vesicle-mediated transport, Golgi to endoplasmic reticulum"/>
    <property type="evidence" value="ECO:0007669"/>
    <property type="project" value="EnsemblFungi"/>
</dbReference>
<organism evidence="8 9">
    <name type="scientific">Ascoidea rubescens DSM 1968</name>
    <dbReference type="NCBI Taxonomy" id="1344418"/>
    <lineage>
        <taxon>Eukaryota</taxon>
        <taxon>Fungi</taxon>
        <taxon>Dikarya</taxon>
        <taxon>Ascomycota</taxon>
        <taxon>Saccharomycotina</taxon>
        <taxon>Saccharomycetes</taxon>
        <taxon>Ascoideaceae</taxon>
        <taxon>Ascoidea</taxon>
    </lineage>
</organism>
<dbReference type="Pfam" id="PF13850">
    <property type="entry name" value="ERGIC_N"/>
    <property type="match status" value="1"/>
</dbReference>
<keyword evidence="9" id="KW-1185">Reference proteome</keyword>
<proteinExistence type="inferred from homology"/>
<keyword evidence="5" id="KW-0256">Endoplasmic reticulum</keyword>
<dbReference type="OrthoDB" id="5541786at2759"/>